<dbReference type="OrthoDB" id="2444320at2759"/>
<gene>
    <name evidence="1" type="ORF">AMORRO_LOCUS1521</name>
</gene>
<evidence type="ECO:0000313" key="2">
    <source>
        <dbReference type="Proteomes" id="UP000789342"/>
    </source>
</evidence>
<dbReference type="AlphaFoldDB" id="A0A9N8VXC8"/>
<name>A0A9N8VXC8_9GLOM</name>
<comment type="caution">
    <text evidence="1">The sequence shown here is derived from an EMBL/GenBank/DDBJ whole genome shotgun (WGS) entry which is preliminary data.</text>
</comment>
<protein>
    <submittedName>
        <fullName evidence="1">17194_t:CDS:1</fullName>
    </submittedName>
</protein>
<evidence type="ECO:0000313" key="1">
    <source>
        <dbReference type="EMBL" id="CAG8463632.1"/>
    </source>
</evidence>
<keyword evidence="2" id="KW-1185">Reference proteome</keyword>
<reference evidence="1" key="1">
    <citation type="submission" date="2021-06" db="EMBL/GenBank/DDBJ databases">
        <authorList>
            <person name="Kallberg Y."/>
            <person name="Tangrot J."/>
            <person name="Rosling A."/>
        </authorList>
    </citation>
    <scope>NUCLEOTIDE SEQUENCE</scope>
    <source>
        <strain evidence="1">CL551</strain>
    </source>
</reference>
<dbReference type="Proteomes" id="UP000789342">
    <property type="component" value="Unassembled WGS sequence"/>
</dbReference>
<organism evidence="1 2">
    <name type="scientific">Acaulospora morrowiae</name>
    <dbReference type="NCBI Taxonomy" id="94023"/>
    <lineage>
        <taxon>Eukaryota</taxon>
        <taxon>Fungi</taxon>
        <taxon>Fungi incertae sedis</taxon>
        <taxon>Mucoromycota</taxon>
        <taxon>Glomeromycotina</taxon>
        <taxon>Glomeromycetes</taxon>
        <taxon>Diversisporales</taxon>
        <taxon>Acaulosporaceae</taxon>
        <taxon>Acaulospora</taxon>
    </lineage>
</organism>
<accession>A0A9N8VXC8</accession>
<sequence length="223" mass="24748">MNVLFQGAGENPEEWIRDFRQYCKVSGLDPLANTQTRVRIHGLFETCLKDNMKDWYKTNLKNKNWELQNISDNTNLADLGAIIGLANNNVLRAINANQFKGGALHIRNIVSANNNAIATPLVLAHTIFDEDWLISGGRPTDLTPNAPNANAGSNTIVADIHIGKPVSIQLAPQPLSRELVRSSQIEPGKIYIDPNLHLNNQEWLGMNNALDHLSATTNYISYL</sequence>
<proteinExistence type="predicted"/>
<dbReference type="EMBL" id="CAJVPV010000574">
    <property type="protein sequence ID" value="CAG8463632.1"/>
    <property type="molecule type" value="Genomic_DNA"/>
</dbReference>